<evidence type="ECO:0000256" key="4">
    <source>
        <dbReference type="SAM" id="Coils"/>
    </source>
</evidence>
<dbReference type="InterPro" id="IPR002035">
    <property type="entry name" value="VWF_A"/>
</dbReference>
<feature type="non-terminal residue" evidence="8">
    <location>
        <position position="1"/>
    </location>
</feature>
<feature type="coiled-coil region" evidence="4">
    <location>
        <begin position="194"/>
        <end position="221"/>
    </location>
</feature>
<organism evidence="8 9">
    <name type="scientific">Didymodactylos carnosus</name>
    <dbReference type="NCBI Taxonomy" id="1234261"/>
    <lineage>
        <taxon>Eukaryota</taxon>
        <taxon>Metazoa</taxon>
        <taxon>Spiralia</taxon>
        <taxon>Gnathifera</taxon>
        <taxon>Rotifera</taxon>
        <taxon>Eurotatoria</taxon>
        <taxon>Bdelloidea</taxon>
        <taxon>Philodinida</taxon>
        <taxon>Philodinidae</taxon>
        <taxon>Didymodactylos</taxon>
    </lineage>
</organism>
<proteinExistence type="predicted"/>
<dbReference type="EMBL" id="CAJNOK010011286">
    <property type="protein sequence ID" value="CAF1136716.1"/>
    <property type="molecule type" value="Genomic_DNA"/>
</dbReference>
<accession>A0A8S2LWJ2</accession>
<dbReference type="InterPro" id="IPR052969">
    <property type="entry name" value="Thr-specific_kinase-like"/>
</dbReference>
<evidence type="ECO:0000256" key="3">
    <source>
        <dbReference type="ARBA" id="ARBA00022729"/>
    </source>
</evidence>
<feature type="compositionally biased region" description="Basic and acidic residues" evidence="5">
    <location>
        <begin position="329"/>
        <end position="344"/>
    </location>
</feature>
<dbReference type="Proteomes" id="UP000682733">
    <property type="component" value="Unassembled WGS sequence"/>
</dbReference>
<dbReference type="InterPro" id="IPR056861">
    <property type="entry name" value="HMCN1-like_VWA"/>
</dbReference>
<dbReference type="SUPFAM" id="SSF53300">
    <property type="entry name" value="vWA-like"/>
    <property type="match status" value="1"/>
</dbReference>
<dbReference type="Proteomes" id="UP000677228">
    <property type="component" value="Unassembled WGS sequence"/>
</dbReference>
<keyword evidence="4" id="KW-0175">Coiled coil</keyword>
<evidence type="ECO:0000256" key="1">
    <source>
        <dbReference type="ARBA" id="ARBA00004613"/>
    </source>
</evidence>
<dbReference type="InterPro" id="IPR036465">
    <property type="entry name" value="vWFA_dom_sf"/>
</dbReference>
<name>A0A8S2LWJ2_9BILA</name>
<feature type="domain" description="VWFA" evidence="6">
    <location>
        <begin position="1"/>
        <end position="191"/>
    </location>
</feature>
<evidence type="ECO:0000256" key="2">
    <source>
        <dbReference type="ARBA" id="ARBA00022525"/>
    </source>
</evidence>
<dbReference type="PANTHER" id="PTHR47763:SF1">
    <property type="entry name" value="DUF659 DOMAIN-CONTAINING PROTEIN"/>
    <property type="match status" value="1"/>
</dbReference>
<dbReference type="EMBL" id="CAJOBA010024399">
    <property type="protein sequence ID" value="CAF3926494.1"/>
    <property type="molecule type" value="Genomic_DNA"/>
</dbReference>
<dbReference type="Gene3D" id="3.40.50.410">
    <property type="entry name" value="von Willebrand factor, type A domain"/>
    <property type="match status" value="1"/>
</dbReference>
<keyword evidence="3" id="KW-0732">Signal</keyword>
<comment type="subcellular location">
    <subcellularLocation>
        <location evidence="1">Secreted</location>
    </subcellularLocation>
</comment>
<feature type="region of interest" description="Disordered" evidence="5">
    <location>
        <begin position="301"/>
        <end position="351"/>
    </location>
</feature>
<sequence>LVFAMDCTGSMGSYIDSATKNIRSIVEEIVISEKSDVKLALVEYRDHPPQDQTFVTRVHDFTASVKEMKGWLEQCSAQGGGDAPEAVADAMHDVLKLSWRNEATKICILISDAPPHGLDPNGCPNGLDPIKIAREMAEKHITLYAVGVEPPIVPYRDFFMSIAYITGGQYVPMQNAKLLAQVIIGGVKEEISIEKLMQDVQEDIEKEMKQAEAEGVNEEEIATRVNHMLLAKNIKSKQFQSPTSISVAAKEQYSKYSDMGELRKNYKIEPSSYSAPGHATKDMSYSRRAAKSKPASYIGGLLSSLTGEQKKTTVEESEDAPPTEMTYGLKEEQDISMEQTERIVQKMRSRK</sequence>
<evidence type="ECO:0000259" key="6">
    <source>
        <dbReference type="PROSITE" id="PS50234"/>
    </source>
</evidence>
<protein>
    <recommendedName>
        <fullName evidence="6">VWFA domain-containing protein</fullName>
    </recommendedName>
</protein>
<evidence type="ECO:0000313" key="8">
    <source>
        <dbReference type="EMBL" id="CAF3926494.1"/>
    </source>
</evidence>
<evidence type="ECO:0000313" key="9">
    <source>
        <dbReference type="Proteomes" id="UP000682733"/>
    </source>
</evidence>
<gene>
    <name evidence="7" type="ORF">OVA965_LOCUS20924</name>
    <name evidence="8" type="ORF">TMI583_LOCUS21445</name>
</gene>
<dbReference type="PROSITE" id="PS50234">
    <property type="entry name" value="VWFA"/>
    <property type="match status" value="1"/>
</dbReference>
<reference evidence="8" key="1">
    <citation type="submission" date="2021-02" db="EMBL/GenBank/DDBJ databases">
        <authorList>
            <person name="Nowell W R."/>
        </authorList>
    </citation>
    <scope>NUCLEOTIDE SEQUENCE</scope>
</reference>
<dbReference type="GO" id="GO:0004674">
    <property type="term" value="F:protein serine/threonine kinase activity"/>
    <property type="evidence" value="ECO:0007669"/>
    <property type="project" value="TreeGrafter"/>
</dbReference>
<dbReference type="Pfam" id="PF25106">
    <property type="entry name" value="VWA_4"/>
    <property type="match status" value="1"/>
</dbReference>
<evidence type="ECO:0000256" key="5">
    <source>
        <dbReference type="SAM" id="MobiDB-lite"/>
    </source>
</evidence>
<dbReference type="CDD" id="cd00198">
    <property type="entry name" value="vWFA"/>
    <property type="match status" value="1"/>
</dbReference>
<dbReference type="SMART" id="SM00327">
    <property type="entry name" value="VWA"/>
    <property type="match status" value="1"/>
</dbReference>
<dbReference type="PANTHER" id="PTHR47763">
    <property type="entry name" value="ALPHA-PROTEIN KINASE VWKA"/>
    <property type="match status" value="1"/>
</dbReference>
<comment type="caution">
    <text evidence="8">The sequence shown here is derived from an EMBL/GenBank/DDBJ whole genome shotgun (WGS) entry which is preliminary data.</text>
</comment>
<evidence type="ECO:0000313" key="7">
    <source>
        <dbReference type="EMBL" id="CAF1136716.1"/>
    </source>
</evidence>
<keyword evidence="2" id="KW-0964">Secreted</keyword>
<dbReference type="AlphaFoldDB" id="A0A8S2LWJ2"/>
<dbReference type="GO" id="GO:0005737">
    <property type="term" value="C:cytoplasm"/>
    <property type="evidence" value="ECO:0007669"/>
    <property type="project" value="TreeGrafter"/>
</dbReference>